<name>A0A8T0K0C9_PHAAN</name>
<evidence type="ECO:0000313" key="3">
    <source>
        <dbReference type="Proteomes" id="UP000743370"/>
    </source>
</evidence>
<dbReference type="Proteomes" id="UP000743370">
    <property type="component" value="Unassembled WGS sequence"/>
</dbReference>
<keyword evidence="1" id="KW-0732">Signal</keyword>
<dbReference type="AlphaFoldDB" id="A0A8T0K0C9"/>
<evidence type="ECO:0008006" key="4">
    <source>
        <dbReference type="Google" id="ProtNLM"/>
    </source>
</evidence>
<organism evidence="2 3">
    <name type="scientific">Phaseolus angularis</name>
    <name type="common">Azuki bean</name>
    <name type="synonym">Vigna angularis</name>
    <dbReference type="NCBI Taxonomy" id="3914"/>
    <lineage>
        <taxon>Eukaryota</taxon>
        <taxon>Viridiplantae</taxon>
        <taxon>Streptophyta</taxon>
        <taxon>Embryophyta</taxon>
        <taxon>Tracheophyta</taxon>
        <taxon>Spermatophyta</taxon>
        <taxon>Magnoliopsida</taxon>
        <taxon>eudicotyledons</taxon>
        <taxon>Gunneridae</taxon>
        <taxon>Pentapetalae</taxon>
        <taxon>rosids</taxon>
        <taxon>fabids</taxon>
        <taxon>Fabales</taxon>
        <taxon>Fabaceae</taxon>
        <taxon>Papilionoideae</taxon>
        <taxon>50 kb inversion clade</taxon>
        <taxon>NPAAA clade</taxon>
        <taxon>indigoferoid/millettioid clade</taxon>
        <taxon>Phaseoleae</taxon>
        <taxon>Vigna</taxon>
    </lineage>
</organism>
<accession>A0A8T0K0C9</accession>
<protein>
    <recommendedName>
        <fullName evidence="4">Knottin scorpion toxin-like domain-containing protein</fullName>
    </recommendedName>
</protein>
<feature type="chain" id="PRO_5035876295" description="Knottin scorpion toxin-like domain-containing protein" evidence="1">
    <location>
        <begin position="28"/>
        <end position="104"/>
    </location>
</feature>
<sequence>MDKIEIKCIGVMITIMILLNFAPPVLSHGVLCKVKCNTQCEFIGYTKKLFENCVKNCESHCNQLSNNPSYKCISNCYLTKSTTINNGARDLRNNEMNTCIQKCK</sequence>
<comment type="caution">
    <text evidence="2">The sequence shown here is derived from an EMBL/GenBank/DDBJ whole genome shotgun (WGS) entry which is preliminary data.</text>
</comment>
<evidence type="ECO:0000256" key="1">
    <source>
        <dbReference type="SAM" id="SignalP"/>
    </source>
</evidence>
<evidence type="ECO:0000313" key="2">
    <source>
        <dbReference type="EMBL" id="KAG2390487.1"/>
    </source>
</evidence>
<gene>
    <name evidence="2" type="ORF">HKW66_Vig0221070</name>
</gene>
<feature type="signal peptide" evidence="1">
    <location>
        <begin position="1"/>
        <end position="27"/>
    </location>
</feature>
<dbReference type="EMBL" id="JABFOF010000007">
    <property type="protein sequence ID" value="KAG2390487.1"/>
    <property type="molecule type" value="Genomic_DNA"/>
</dbReference>
<reference evidence="2 3" key="1">
    <citation type="submission" date="2020-05" db="EMBL/GenBank/DDBJ databases">
        <title>Vigna angularis (adzuki bean) Var. LongXiaoDou No. 4 denovo assembly.</title>
        <authorList>
            <person name="Xiang H."/>
        </authorList>
    </citation>
    <scope>NUCLEOTIDE SEQUENCE [LARGE SCALE GENOMIC DNA]</scope>
    <source>
        <tissue evidence="2">Leaf</tissue>
    </source>
</reference>
<proteinExistence type="predicted"/>